<accession>A0A422QBH8</accession>
<dbReference type="InterPro" id="IPR020630">
    <property type="entry name" value="THF_DH/CycHdrlase_cat_dom"/>
</dbReference>
<dbReference type="Proteomes" id="UP000284403">
    <property type="component" value="Unassembled WGS sequence"/>
</dbReference>
<dbReference type="EC" id="1.5.1.5" evidence="10"/>
<comment type="caution">
    <text evidence="10">The sequence shown here is derived from an EMBL/GenBank/DDBJ whole genome shotgun (WGS) entry which is preliminary data.</text>
</comment>
<dbReference type="InterPro" id="IPR020631">
    <property type="entry name" value="THF_DH/CycHdrlase_NAD-bd_dom"/>
</dbReference>
<keyword evidence="6 10" id="KW-0560">Oxidoreductase</keyword>
<evidence type="ECO:0000259" key="8">
    <source>
        <dbReference type="Pfam" id="PF00763"/>
    </source>
</evidence>
<keyword evidence="5" id="KW-0521">NADP</keyword>
<evidence type="ECO:0000256" key="5">
    <source>
        <dbReference type="ARBA" id="ARBA00022857"/>
    </source>
</evidence>
<name>A0A422QBH8_9TRYP</name>
<evidence type="ECO:0000256" key="2">
    <source>
        <dbReference type="ARBA" id="ARBA00011738"/>
    </source>
</evidence>
<dbReference type="EC" id="6.3.4.3" evidence="10"/>
<gene>
    <name evidence="10" type="ORF">Tco025E_00447</name>
</gene>
<comment type="pathway">
    <text evidence="1">One-carbon metabolism; tetrahydrofolate interconversion.</text>
</comment>
<dbReference type="AlphaFoldDB" id="A0A422QBH8"/>
<evidence type="ECO:0000256" key="7">
    <source>
        <dbReference type="ARBA" id="ARBA00023268"/>
    </source>
</evidence>
<keyword evidence="7" id="KW-0511">Multifunctional enzyme</keyword>
<dbReference type="GO" id="GO:0005829">
    <property type="term" value="C:cytosol"/>
    <property type="evidence" value="ECO:0007669"/>
    <property type="project" value="TreeGrafter"/>
</dbReference>
<dbReference type="PANTHER" id="PTHR48099">
    <property type="entry name" value="C-1-TETRAHYDROFOLATE SYNTHASE, CYTOPLASMIC-RELATED"/>
    <property type="match status" value="1"/>
</dbReference>
<dbReference type="RefSeq" id="XP_029232462.1">
    <property type="nucleotide sequence ID" value="XM_029367389.1"/>
</dbReference>
<keyword evidence="11" id="KW-1185">Reference proteome</keyword>
<dbReference type="Gene3D" id="3.40.50.10860">
    <property type="entry name" value="Leucine Dehydrogenase, chain A, domain 1"/>
    <property type="match status" value="1"/>
</dbReference>
<evidence type="ECO:0000256" key="4">
    <source>
        <dbReference type="ARBA" id="ARBA00022801"/>
    </source>
</evidence>
<dbReference type="FunFam" id="3.40.50.720:FF:000006">
    <property type="entry name" value="Bifunctional protein FolD"/>
    <property type="match status" value="1"/>
</dbReference>
<dbReference type="HAMAP" id="MF_01576">
    <property type="entry name" value="THF_DHG_CYH"/>
    <property type="match status" value="1"/>
</dbReference>
<proteinExistence type="inferred from homology"/>
<dbReference type="PRINTS" id="PR00085">
    <property type="entry name" value="THFDHDRGNASE"/>
</dbReference>
<organism evidence="10 11">
    <name type="scientific">Trypanosoma conorhini</name>
    <dbReference type="NCBI Taxonomy" id="83891"/>
    <lineage>
        <taxon>Eukaryota</taxon>
        <taxon>Discoba</taxon>
        <taxon>Euglenozoa</taxon>
        <taxon>Kinetoplastea</taxon>
        <taxon>Metakinetoplastina</taxon>
        <taxon>Trypanosomatida</taxon>
        <taxon>Trypanosomatidae</taxon>
        <taxon>Trypanosoma</taxon>
    </lineage>
</organism>
<dbReference type="Gene3D" id="3.40.50.720">
    <property type="entry name" value="NAD(P)-binding Rossmann-like Domain"/>
    <property type="match status" value="1"/>
</dbReference>
<dbReference type="Pfam" id="PF02882">
    <property type="entry name" value="THF_DHG_CYH_C"/>
    <property type="match status" value="1"/>
</dbReference>
<evidence type="ECO:0000256" key="6">
    <source>
        <dbReference type="ARBA" id="ARBA00023002"/>
    </source>
</evidence>
<dbReference type="Pfam" id="PF00763">
    <property type="entry name" value="THF_DHG_CYH"/>
    <property type="match status" value="1"/>
</dbReference>
<dbReference type="InterPro" id="IPR046346">
    <property type="entry name" value="Aminoacid_DH-like_N_sf"/>
</dbReference>
<dbReference type="PROSITE" id="PS00767">
    <property type="entry name" value="THF_DHG_CYH_2"/>
    <property type="match status" value="1"/>
</dbReference>
<dbReference type="GeneID" id="40314058"/>
<keyword evidence="3" id="KW-0554">One-carbon metabolism</keyword>
<comment type="subunit">
    <text evidence="2">Homodimer.</text>
</comment>
<evidence type="ECO:0000256" key="1">
    <source>
        <dbReference type="ARBA" id="ARBA00004777"/>
    </source>
</evidence>
<evidence type="ECO:0000259" key="9">
    <source>
        <dbReference type="Pfam" id="PF02882"/>
    </source>
</evidence>
<sequence>MLGTVVIDGRAIAAAVRGEVKAEVDALWARYGKRPGFAAIICGERGDSQTYVRLKKAAAEECGFATFDAHLPGDATEKELQAEVEKFNNNADCHGILVQLPLPGHINQNAVLEMIAPEKDVDALLPVNVGLLHFKGREPPFLPCTAAAVIELLRQSDVAIAGKRAVVLGHSNIVGAPVAALLTANNATVTIVHSATPLADLIDIVKSSAIVVAAMGRPAFVRGEWIREGAAVIDVGTTPVDDPTRKAGFRLVGDVCFEEAKGRAGWITPVPGGVGPMTIVMLLKNTLAGFRRSLFAHLRGDGQK</sequence>
<dbReference type="PANTHER" id="PTHR48099:SF5">
    <property type="entry name" value="C-1-TETRAHYDROFOLATE SYNTHASE, CYTOPLASMIC"/>
    <property type="match status" value="1"/>
</dbReference>
<reference evidence="10 11" key="1">
    <citation type="journal article" date="2018" name="BMC Genomics">
        <title>Genomic comparison of Trypanosoma conorhini and Trypanosoma rangeli to Trypanosoma cruzi strains of high and low virulence.</title>
        <authorList>
            <person name="Bradwell K.R."/>
            <person name="Koparde V.N."/>
            <person name="Matveyev A.V."/>
            <person name="Serrano M.G."/>
            <person name="Alves J.M."/>
            <person name="Parikh H."/>
            <person name="Huang B."/>
            <person name="Lee V."/>
            <person name="Espinosa-Alvarez O."/>
            <person name="Ortiz P.A."/>
            <person name="Costa-Martins A.G."/>
            <person name="Teixeira M.M."/>
            <person name="Buck G.A."/>
        </authorList>
    </citation>
    <scope>NUCLEOTIDE SEQUENCE [LARGE SCALE GENOMIC DNA]</scope>
    <source>
        <strain evidence="10 11">025E</strain>
    </source>
</reference>
<dbReference type="FunFam" id="3.40.50.10860:FF:000005">
    <property type="entry name" value="C-1-tetrahydrofolate synthase, cytoplasmic, putative"/>
    <property type="match status" value="1"/>
</dbReference>
<feature type="domain" description="Tetrahydrofolate dehydrogenase/cyclohydrolase NAD(P)-binding" evidence="9">
    <location>
        <begin position="143"/>
        <end position="292"/>
    </location>
</feature>
<dbReference type="InterPro" id="IPR036291">
    <property type="entry name" value="NAD(P)-bd_dom_sf"/>
</dbReference>
<dbReference type="GO" id="GO:0004329">
    <property type="term" value="F:formate-tetrahydrofolate ligase activity"/>
    <property type="evidence" value="ECO:0007669"/>
    <property type="project" value="UniProtKB-EC"/>
</dbReference>
<dbReference type="EC" id="3.5.4.9" evidence="10"/>
<dbReference type="SUPFAM" id="SSF53223">
    <property type="entry name" value="Aminoacid dehydrogenase-like, N-terminal domain"/>
    <property type="match status" value="1"/>
</dbReference>
<feature type="domain" description="Tetrahydrofolate dehydrogenase/cyclohydrolase catalytic" evidence="8">
    <location>
        <begin position="7"/>
        <end position="122"/>
    </location>
</feature>
<dbReference type="SUPFAM" id="SSF51735">
    <property type="entry name" value="NAD(P)-binding Rossmann-fold domains"/>
    <property type="match status" value="1"/>
</dbReference>
<dbReference type="GO" id="GO:0004488">
    <property type="term" value="F:methylenetetrahydrofolate dehydrogenase (NADP+) activity"/>
    <property type="evidence" value="ECO:0007669"/>
    <property type="project" value="UniProtKB-EC"/>
</dbReference>
<dbReference type="GO" id="GO:0035999">
    <property type="term" value="P:tetrahydrofolate interconversion"/>
    <property type="evidence" value="ECO:0007669"/>
    <property type="project" value="TreeGrafter"/>
</dbReference>
<evidence type="ECO:0000256" key="3">
    <source>
        <dbReference type="ARBA" id="ARBA00022563"/>
    </source>
</evidence>
<dbReference type="GO" id="GO:0004477">
    <property type="term" value="F:methenyltetrahydrofolate cyclohydrolase activity"/>
    <property type="evidence" value="ECO:0007669"/>
    <property type="project" value="UniProtKB-EC"/>
</dbReference>
<protein>
    <submittedName>
        <fullName evidence="10">Putative C-1-tetrahydrofolate synthase, cytoplasmic</fullName>
        <ecNumber evidence="10">1.5.1.5</ecNumber>
        <ecNumber evidence="10">3.5.4.9</ecNumber>
        <ecNumber evidence="10">6.3.4.3</ecNumber>
    </submittedName>
</protein>
<evidence type="ECO:0000313" key="10">
    <source>
        <dbReference type="EMBL" id="RNF27256.1"/>
    </source>
</evidence>
<keyword evidence="10" id="KW-0436">Ligase</keyword>
<dbReference type="OrthoDB" id="5126881at2759"/>
<dbReference type="EMBL" id="MKKU01000011">
    <property type="protein sequence ID" value="RNF27256.1"/>
    <property type="molecule type" value="Genomic_DNA"/>
</dbReference>
<evidence type="ECO:0000313" key="11">
    <source>
        <dbReference type="Proteomes" id="UP000284403"/>
    </source>
</evidence>
<dbReference type="CDD" id="cd01080">
    <property type="entry name" value="NAD_bind_m-THF_DH_Cyclohyd"/>
    <property type="match status" value="1"/>
</dbReference>
<keyword evidence="4 10" id="KW-0378">Hydrolase</keyword>
<dbReference type="InterPro" id="IPR020867">
    <property type="entry name" value="THF_DH/CycHdrlase_CS"/>
</dbReference>
<dbReference type="InterPro" id="IPR000672">
    <property type="entry name" value="THF_DH/CycHdrlase"/>
</dbReference>